<feature type="domain" description="D-isomer specific 2-hydroxyacid dehydrogenase catalytic" evidence="6">
    <location>
        <begin position="8"/>
        <end position="277"/>
    </location>
</feature>
<comment type="caution">
    <text evidence="5">Lacks conserved residue(s) required for the propagation of feature annotation.</text>
</comment>
<dbReference type="SUPFAM" id="SSF51735">
    <property type="entry name" value="NAD(P)-binding Rossmann-fold domains"/>
    <property type="match status" value="1"/>
</dbReference>
<comment type="subcellular location">
    <subcellularLocation>
        <location evidence="5">Cytoplasm</location>
    </subcellularLocation>
</comment>
<dbReference type="GO" id="GO:0033711">
    <property type="term" value="F:4-phosphoerythronate dehydrogenase activity"/>
    <property type="evidence" value="ECO:0007669"/>
    <property type="project" value="UniProtKB-EC"/>
</dbReference>
<comment type="function">
    <text evidence="5">Catalyzes the oxidation of erythronate-4-phosphate to 3-hydroxy-2-oxo-4-phosphonooxybutanoate.</text>
</comment>
<evidence type="ECO:0000256" key="2">
    <source>
        <dbReference type="ARBA" id="ARBA00023002"/>
    </source>
</evidence>
<feature type="active site" description="Proton donor" evidence="5">
    <location>
        <position position="253"/>
    </location>
</feature>
<dbReference type="GO" id="GO:0030267">
    <property type="term" value="F:glyoxylate reductase (NADPH) activity"/>
    <property type="evidence" value="ECO:0007669"/>
    <property type="project" value="TreeGrafter"/>
</dbReference>
<dbReference type="Pfam" id="PF00389">
    <property type="entry name" value="2-Hacid_dh"/>
    <property type="match status" value="1"/>
</dbReference>
<dbReference type="OrthoDB" id="9770208at2"/>
<proteinExistence type="inferred from homology"/>
<comment type="similarity">
    <text evidence="5">Belongs to the D-isomer specific 2-hydroxyacid dehydrogenase family. PdxB subfamily.</text>
</comment>
<feature type="domain" description="Erythronate-4-phosphate dehydrogenase dimerisation" evidence="8">
    <location>
        <begin position="303"/>
        <end position="359"/>
    </location>
</feature>
<dbReference type="InterPro" id="IPR029753">
    <property type="entry name" value="D-isomer_DH_CS"/>
</dbReference>
<dbReference type="InterPro" id="IPR006140">
    <property type="entry name" value="D-isomer_DH_NAD-bd"/>
</dbReference>
<feature type="binding site" evidence="5">
    <location>
        <position position="231"/>
    </location>
    <ligand>
        <name>NAD(+)</name>
        <dbReference type="ChEBI" id="CHEBI:57540"/>
    </ligand>
</feature>
<dbReference type="Gene3D" id="3.40.50.720">
    <property type="entry name" value="NAD(P)-binding Rossmann-like Domain"/>
    <property type="match status" value="2"/>
</dbReference>
<dbReference type="Proteomes" id="UP000232693">
    <property type="component" value="Chromosome"/>
</dbReference>
<reference evidence="9 10" key="1">
    <citation type="submission" date="2017-12" db="EMBL/GenBank/DDBJ databases">
        <title>Kangiella profundi FT102 completed genome.</title>
        <authorList>
            <person name="Xu J."/>
            <person name="Wang J."/>
            <person name="Lu Y."/>
        </authorList>
    </citation>
    <scope>NUCLEOTIDE SEQUENCE [LARGE SCALE GENOMIC DNA]</scope>
    <source>
        <strain evidence="9 10">FT102</strain>
    </source>
</reference>
<evidence type="ECO:0000313" key="9">
    <source>
        <dbReference type="EMBL" id="AUD79155.1"/>
    </source>
</evidence>
<dbReference type="UniPathway" id="UPA00244">
    <property type="reaction ID" value="UER00310"/>
</dbReference>
<dbReference type="InterPro" id="IPR006139">
    <property type="entry name" value="D-isomer_2_OHA_DH_cat_dom"/>
</dbReference>
<dbReference type="InterPro" id="IPR020921">
    <property type="entry name" value="Erythronate-4-P_DHase"/>
</dbReference>
<feature type="binding site" evidence="5">
    <location>
        <position position="257"/>
    </location>
    <ligand>
        <name>substrate</name>
    </ligand>
</feature>
<dbReference type="GO" id="GO:0046983">
    <property type="term" value="F:protein dimerization activity"/>
    <property type="evidence" value="ECO:0007669"/>
    <property type="project" value="InterPro"/>
</dbReference>
<keyword evidence="10" id="KW-1185">Reference proteome</keyword>
<dbReference type="Pfam" id="PF02826">
    <property type="entry name" value="2-Hacid_dh_C"/>
    <property type="match status" value="1"/>
</dbReference>
<feature type="active site" evidence="5">
    <location>
        <position position="207"/>
    </location>
</feature>
<keyword evidence="4 5" id="KW-0664">Pyridoxine biosynthesis</keyword>
<comment type="catalytic activity">
    <reaction evidence="5">
        <text>4-phospho-D-erythronate + NAD(+) = (R)-3-hydroxy-2-oxo-4-phosphooxybutanoate + NADH + H(+)</text>
        <dbReference type="Rhea" id="RHEA:18829"/>
        <dbReference type="ChEBI" id="CHEBI:15378"/>
        <dbReference type="ChEBI" id="CHEBI:57540"/>
        <dbReference type="ChEBI" id="CHEBI:57945"/>
        <dbReference type="ChEBI" id="CHEBI:58538"/>
        <dbReference type="ChEBI" id="CHEBI:58766"/>
        <dbReference type="EC" id="1.1.1.290"/>
    </reaction>
</comment>
<dbReference type="CDD" id="cd12158">
    <property type="entry name" value="ErythrP_dh"/>
    <property type="match status" value="1"/>
</dbReference>
<evidence type="ECO:0000256" key="5">
    <source>
        <dbReference type="HAMAP-Rule" id="MF_01825"/>
    </source>
</evidence>
<gene>
    <name evidence="5" type="primary">pdxB</name>
    <name evidence="9" type="ORF">CW740_07790</name>
</gene>
<comment type="subunit">
    <text evidence="5">Homodimer.</text>
</comment>
<dbReference type="SUPFAM" id="SSF52283">
    <property type="entry name" value="Formate/glycerate dehydrogenase catalytic domain-like"/>
    <property type="match status" value="1"/>
</dbReference>
<dbReference type="PROSITE" id="PS00671">
    <property type="entry name" value="D_2_HYDROXYACID_DH_3"/>
    <property type="match status" value="1"/>
</dbReference>
<dbReference type="EMBL" id="CP025120">
    <property type="protein sequence ID" value="AUD79155.1"/>
    <property type="molecule type" value="Genomic_DNA"/>
</dbReference>
<accession>A0A2K9A5N3</accession>
<keyword evidence="3 5" id="KW-0520">NAD</keyword>
<feature type="binding site" evidence="5">
    <location>
        <position position="146"/>
    </location>
    <ligand>
        <name>NAD(+)</name>
        <dbReference type="ChEBI" id="CHEBI:57540"/>
    </ligand>
</feature>
<dbReference type="AlphaFoldDB" id="A0A2K9A5N3"/>
<evidence type="ECO:0000259" key="8">
    <source>
        <dbReference type="Pfam" id="PF11890"/>
    </source>
</evidence>
<protein>
    <recommendedName>
        <fullName evidence="5">Erythronate-4-phosphate dehydrogenase</fullName>
        <ecNumber evidence="5">1.1.1.290</ecNumber>
    </recommendedName>
</protein>
<feature type="binding site" evidence="5">
    <location>
        <position position="256"/>
    </location>
    <ligand>
        <name>NAD(+)</name>
        <dbReference type="ChEBI" id="CHEBI:57540"/>
    </ligand>
</feature>
<dbReference type="RefSeq" id="WP_106646986.1">
    <property type="nucleotide sequence ID" value="NZ_BMGO01000001.1"/>
</dbReference>
<dbReference type="Gene3D" id="3.30.1370.170">
    <property type="match status" value="1"/>
</dbReference>
<comment type="pathway">
    <text evidence="5">Cofactor biosynthesis; pyridoxine 5'-phosphate biosynthesis; pyridoxine 5'-phosphate from D-erythrose 4-phosphate: step 2/5.</text>
</comment>
<name>A0A2K9A5N3_9GAMM</name>
<dbReference type="PANTHER" id="PTHR10996:SF178">
    <property type="entry name" value="2-HYDROXYACID DEHYDROGENASE YGL185C-RELATED"/>
    <property type="match status" value="1"/>
</dbReference>
<dbReference type="InterPro" id="IPR036291">
    <property type="entry name" value="NAD(P)-bd_dom_sf"/>
</dbReference>
<dbReference type="GO" id="GO:0008615">
    <property type="term" value="P:pyridoxine biosynthetic process"/>
    <property type="evidence" value="ECO:0007669"/>
    <property type="project" value="UniProtKB-UniRule"/>
</dbReference>
<evidence type="ECO:0000313" key="10">
    <source>
        <dbReference type="Proteomes" id="UP000232693"/>
    </source>
</evidence>
<dbReference type="HAMAP" id="MF_01825">
    <property type="entry name" value="PdxB"/>
    <property type="match status" value="1"/>
</dbReference>
<dbReference type="EC" id="1.1.1.290" evidence="5"/>
<evidence type="ECO:0000259" key="6">
    <source>
        <dbReference type="Pfam" id="PF00389"/>
    </source>
</evidence>
<evidence type="ECO:0000256" key="1">
    <source>
        <dbReference type="ARBA" id="ARBA00022490"/>
    </source>
</evidence>
<organism evidence="9 10">
    <name type="scientific">Kangiella profundi</name>
    <dbReference type="NCBI Taxonomy" id="1561924"/>
    <lineage>
        <taxon>Bacteria</taxon>
        <taxon>Pseudomonadati</taxon>
        <taxon>Pseudomonadota</taxon>
        <taxon>Gammaproteobacteria</taxon>
        <taxon>Kangiellales</taxon>
        <taxon>Kangiellaceae</taxon>
        <taxon>Kangiella</taxon>
    </lineage>
</organism>
<evidence type="ECO:0000256" key="4">
    <source>
        <dbReference type="ARBA" id="ARBA00023096"/>
    </source>
</evidence>
<feature type="binding site" evidence="5">
    <location>
        <position position="66"/>
    </location>
    <ligand>
        <name>substrate</name>
    </ligand>
</feature>
<feature type="domain" description="D-isomer specific 2-hydroxyacid dehydrogenase NAD-binding" evidence="7">
    <location>
        <begin position="107"/>
        <end position="255"/>
    </location>
</feature>
<evidence type="ECO:0000256" key="3">
    <source>
        <dbReference type="ARBA" id="ARBA00023027"/>
    </source>
</evidence>
<dbReference type="InterPro" id="IPR024531">
    <property type="entry name" value="Erythronate-4-P_DHase_dimer"/>
</dbReference>
<feature type="binding site" evidence="5">
    <location>
        <position position="45"/>
    </location>
    <ligand>
        <name>substrate</name>
    </ligand>
</feature>
<evidence type="ECO:0000259" key="7">
    <source>
        <dbReference type="Pfam" id="PF02826"/>
    </source>
</evidence>
<dbReference type="InterPro" id="IPR038251">
    <property type="entry name" value="PdxB_dimer_sf"/>
</dbReference>
<keyword evidence="1 5" id="KW-0963">Cytoplasm</keyword>
<dbReference type="Pfam" id="PF11890">
    <property type="entry name" value="DUF3410"/>
    <property type="match status" value="1"/>
</dbReference>
<dbReference type="GO" id="GO:0051287">
    <property type="term" value="F:NAD binding"/>
    <property type="evidence" value="ECO:0007669"/>
    <property type="project" value="InterPro"/>
</dbReference>
<feature type="active site" evidence="5">
    <location>
        <position position="236"/>
    </location>
</feature>
<keyword evidence="2 5" id="KW-0560">Oxidoreductase</keyword>
<sequence length="361" mass="40235">MKIVADENMPLVQELFGSFATVVTVAGRKINKEHLLDADVLLVRSVTQVNQDLLQGTKVRFVGSATIGTDHIDQGYLLEQGIEFAYAPGCNAQAVAEYVLAAIAFWADHKQKDLRQCTVGIIGAGNVGSKVAQILELLGIEYLLNDPPLEEQGDSRQFVPIQAIQQCDIVTCHVPLTNRGLHASHHLIDEKFLSVMQPGGLLINSSRGAVVDNTAALHCKQAGKDIDFVLDVWENEPDLNVELFKQSLISTPHIAGYSQEGKIRGTYQLYQSVCQWLGMVPKFALRDLLPEAPKWNPPVKLSSDTGFLYQSLRSFYDIKSDDQQMRQKLEEVLRRSGATIAEEFDNLRKNYPQRLEFLELS</sequence>
<dbReference type="GO" id="GO:0005829">
    <property type="term" value="C:cytosol"/>
    <property type="evidence" value="ECO:0007669"/>
    <property type="project" value="TreeGrafter"/>
</dbReference>
<dbReference type="InterPro" id="IPR050223">
    <property type="entry name" value="D-isomer_2-hydroxyacid_DH"/>
</dbReference>
<dbReference type="KEGG" id="kpd:CW740_07790"/>
<dbReference type="GO" id="GO:0016618">
    <property type="term" value="F:hydroxypyruvate reductase [NAD(P)H] activity"/>
    <property type="evidence" value="ECO:0007669"/>
    <property type="project" value="TreeGrafter"/>
</dbReference>
<dbReference type="PANTHER" id="PTHR10996">
    <property type="entry name" value="2-HYDROXYACID DEHYDROGENASE-RELATED"/>
    <property type="match status" value="1"/>
</dbReference>